<evidence type="ECO:0000313" key="10">
    <source>
        <dbReference type="Proteomes" id="UP000224634"/>
    </source>
</evidence>
<feature type="domain" description="Origin recognition complex subunit 3 N-terminal" evidence="7">
    <location>
        <begin position="10"/>
        <end position="331"/>
    </location>
</feature>
<dbReference type="EMBL" id="PDNA01000057">
    <property type="protein sequence ID" value="PGH18495.1"/>
    <property type="molecule type" value="Genomic_DNA"/>
</dbReference>
<keyword evidence="5" id="KW-0539">Nucleus</keyword>
<reference evidence="9 10" key="1">
    <citation type="submission" date="2017-10" db="EMBL/GenBank/DDBJ databases">
        <title>Comparative genomics in systemic dimorphic fungi from Ajellomycetaceae.</title>
        <authorList>
            <person name="Munoz J.F."/>
            <person name="Mcewen J.G."/>
            <person name="Clay O.K."/>
            <person name="Cuomo C.A."/>
        </authorList>
    </citation>
    <scope>NUCLEOTIDE SEQUENCE [LARGE SCALE GENOMIC DNA]</scope>
    <source>
        <strain evidence="9 10">UAMH7299</strain>
    </source>
</reference>
<dbReference type="Proteomes" id="UP000224634">
    <property type="component" value="Unassembled WGS sequence"/>
</dbReference>
<evidence type="ECO:0000256" key="4">
    <source>
        <dbReference type="ARBA" id="ARBA00023125"/>
    </source>
</evidence>
<proteinExistence type="inferred from homology"/>
<dbReference type="PANTHER" id="PTHR12748">
    <property type="entry name" value="ORIGIN RECOGNITION COMPLEX SUBUNIT 3"/>
    <property type="match status" value="1"/>
</dbReference>
<dbReference type="InterPro" id="IPR040855">
    <property type="entry name" value="ORC_WH_C"/>
</dbReference>
<accession>A0A2B7YB57</accession>
<dbReference type="Pfam" id="PF07034">
    <property type="entry name" value="ORC3_N"/>
    <property type="match status" value="1"/>
</dbReference>
<feature type="domain" description="Origin recognition complex subunit 3 winged helix C-terminal" evidence="8">
    <location>
        <begin position="569"/>
        <end position="674"/>
    </location>
</feature>
<dbReference type="CDD" id="cd20704">
    <property type="entry name" value="Orc3"/>
    <property type="match status" value="1"/>
</dbReference>
<dbReference type="OrthoDB" id="10265211at2759"/>
<comment type="similarity">
    <text evidence="2">Belongs to the ORC3 family.</text>
</comment>
<dbReference type="InterPro" id="IPR020795">
    <property type="entry name" value="ORC3"/>
</dbReference>
<evidence type="ECO:0000256" key="2">
    <source>
        <dbReference type="ARBA" id="ARBA00010977"/>
    </source>
</evidence>
<name>A0A2B7YB57_POLH7</name>
<evidence type="ECO:0000256" key="5">
    <source>
        <dbReference type="ARBA" id="ARBA00023242"/>
    </source>
</evidence>
<dbReference type="PANTHER" id="PTHR12748:SF0">
    <property type="entry name" value="ORIGIN RECOGNITION COMPLEX SUBUNIT 3"/>
    <property type="match status" value="1"/>
</dbReference>
<dbReference type="GO" id="GO:0031261">
    <property type="term" value="C:DNA replication preinitiation complex"/>
    <property type="evidence" value="ECO:0007669"/>
    <property type="project" value="TreeGrafter"/>
</dbReference>
<dbReference type="GO" id="GO:0006270">
    <property type="term" value="P:DNA replication initiation"/>
    <property type="evidence" value="ECO:0007669"/>
    <property type="project" value="TreeGrafter"/>
</dbReference>
<evidence type="ECO:0000256" key="6">
    <source>
        <dbReference type="SAM" id="MobiDB-lite"/>
    </source>
</evidence>
<comment type="caution">
    <text evidence="9">The sequence shown here is derived from an EMBL/GenBank/DDBJ whole genome shotgun (WGS) entry which is preliminary data.</text>
</comment>
<evidence type="ECO:0000259" key="7">
    <source>
        <dbReference type="Pfam" id="PF07034"/>
    </source>
</evidence>
<dbReference type="GO" id="GO:0005664">
    <property type="term" value="C:nuclear origin of replication recognition complex"/>
    <property type="evidence" value="ECO:0007669"/>
    <property type="project" value="InterPro"/>
</dbReference>
<gene>
    <name evidence="9" type="ORF">AJ80_04465</name>
</gene>
<dbReference type="InterPro" id="IPR045667">
    <property type="entry name" value="ORC3_N"/>
</dbReference>
<dbReference type="Pfam" id="PF18137">
    <property type="entry name" value="WHD_ORC"/>
    <property type="match status" value="1"/>
</dbReference>
<keyword evidence="4" id="KW-0238">DNA-binding</keyword>
<organism evidence="9 10">
    <name type="scientific">Polytolypa hystricis (strain UAMH7299)</name>
    <dbReference type="NCBI Taxonomy" id="1447883"/>
    <lineage>
        <taxon>Eukaryota</taxon>
        <taxon>Fungi</taxon>
        <taxon>Dikarya</taxon>
        <taxon>Ascomycota</taxon>
        <taxon>Pezizomycotina</taxon>
        <taxon>Eurotiomycetes</taxon>
        <taxon>Eurotiomycetidae</taxon>
        <taxon>Onygenales</taxon>
        <taxon>Onygenales incertae sedis</taxon>
        <taxon>Polytolypa</taxon>
    </lineage>
</organism>
<evidence type="ECO:0000313" key="9">
    <source>
        <dbReference type="EMBL" id="PGH18495.1"/>
    </source>
</evidence>
<dbReference type="GO" id="GO:0005656">
    <property type="term" value="C:nuclear pre-replicative complex"/>
    <property type="evidence" value="ECO:0007669"/>
    <property type="project" value="TreeGrafter"/>
</dbReference>
<keyword evidence="10" id="KW-1185">Reference proteome</keyword>
<protein>
    <recommendedName>
        <fullName evidence="11">Origin recognition complex subunit 3</fullName>
    </recommendedName>
</protein>
<evidence type="ECO:0000256" key="1">
    <source>
        <dbReference type="ARBA" id="ARBA00004123"/>
    </source>
</evidence>
<evidence type="ECO:0008006" key="11">
    <source>
        <dbReference type="Google" id="ProtNLM"/>
    </source>
</evidence>
<comment type="subcellular location">
    <subcellularLocation>
        <location evidence="1">Nucleus</location>
    </subcellularLocation>
</comment>
<evidence type="ECO:0000256" key="3">
    <source>
        <dbReference type="ARBA" id="ARBA00022705"/>
    </source>
</evidence>
<evidence type="ECO:0000259" key="8">
    <source>
        <dbReference type="Pfam" id="PF18137"/>
    </source>
</evidence>
<keyword evidence="3" id="KW-0235">DNA replication</keyword>
<dbReference type="GO" id="GO:0003688">
    <property type="term" value="F:DNA replication origin binding"/>
    <property type="evidence" value="ECO:0007669"/>
    <property type="project" value="TreeGrafter"/>
</dbReference>
<dbReference type="STRING" id="1447883.A0A2B7YB57"/>
<sequence length="677" mass="75876">MPAVGLSIRHSTYVYTPLAKSSSQRASKRRKLSGNQPPPPSEALPFSALLDGKEEQSCVKSRYDVFKEFWATQEQEIQAILRRSDSESFEDVLAFVEQASPESHEGRIPTGLVTFGSNLSAMGRLLELLRTQLQTEGSGRVVTLDSGDASNLKAALKHIIRAATNDTSDGVDMSQDLIEPKLLPYDLDLLRIYVQKKGIQKFVIALRDSEAFDHNVLSDLLLLMNSFLDRIPFVLLVGISTSVGIFEGKLPRSVANTLQGRRFGLHDSGQCVDRVFASLQTRVDGKLWLGHNVSRILLEKSKDYFHSPETFGNSMKYAFMAHFFANPLLVLLSPELPTDQLQAELCEAVRNTPSFRRHVETLLDERKAKAVKQLLHDDAYLTCEVRDGILSGQQKVNEMFQCLDIVVELSQLLGPSQAIVYPELTILALSGELLSSKIVVEMLAAVKRTPSDVLQGIFTVLPTEFNQFDEDLQVLIKNKKGSGPLRSEYDSQHSQHKTTVVGQRVRLTKGKAKLSKQDVEYTSFIERLHTELESYLSTHLIDPQSLFMHEVFIYDLRSPVKDAFAPRSRFAIERALFTPFDYLETSSSTTATQNLSALQPPTCLLYQLYLESGAFVNIYDLWQAFCTIIGGEDGAALDEQLTLSLFYRALSELKMMGMAKYSRKKIDHLAKSAWMGL</sequence>
<dbReference type="AlphaFoldDB" id="A0A2B7YB57"/>
<feature type="region of interest" description="Disordered" evidence="6">
    <location>
        <begin position="19"/>
        <end position="46"/>
    </location>
</feature>